<accession>A0A8H5TZB7</accession>
<gene>
    <name evidence="2" type="ORF">FHETE_1259</name>
</gene>
<feature type="region of interest" description="Disordered" evidence="1">
    <location>
        <begin position="1"/>
        <end position="69"/>
    </location>
</feature>
<comment type="caution">
    <text evidence="2">The sequence shown here is derived from an EMBL/GenBank/DDBJ whole genome shotgun (WGS) entry which is preliminary data.</text>
</comment>
<keyword evidence="3" id="KW-1185">Reference proteome</keyword>
<dbReference type="EMBL" id="JAAGWQ010000019">
    <property type="protein sequence ID" value="KAF5678285.1"/>
    <property type="molecule type" value="Genomic_DNA"/>
</dbReference>
<dbReference type="Proteomes" id="UP000567885">
    <property type="component" value="Unassembled WGS sequence"/>
</dbReference>
<proteinExistence type="predicted"/>
<protein>
    <submittedName>
        <fullName evidence="2">Uncharacterized protein</fullName>
    </submittedName>
</protein>
<evidence type="ECO:0000256" key="1">
    <source>
        <dbReference type="SAM" id="MobiDB-lite"/>
    </source>
</evidence>
<sequence length="381" mass="42803">MVTTRSKAKAEAAVAAAQNSRDTPIRLDSSPPVQTPAAPTKRKRTRASDDSPIPCKITKTQHSHPEPPTWLSELIDEEADETFSRSDHEDNGEPLTIEEEYEEEPGFYVKSFGQDSFSKGWSETGVDSNLEYFQAYPHDRTSTLCESHFLKLVKSWYARRLPMVSEQLRNILKINMSPNPDFSDLALPINKDTWSIMTFEEFKSELVRKMKDAMHRMNEDRTRTFALTFSQYLCELGCMEGQVKCSRCALGDHSEDSADNCTDPAHPPCSSEQLERHTDLLLSIRHQHAANILHCGHDSPTLILGGESEDYVECDDCFYIQSAPERSDLRPLNIAVKIAGTRIPVEIAPSSMSVNSKLGHVSVGGLHIIVDNCGKLMIKFR</sequence>
<name>A0A8H5TZB7_FUSHE</name>
<dbReference type="AlphaFoldDB" id="A0A8H5TZB7"/>
<reference evidence="2 3" key="1">
    <citation type="submission" date="2020-05" db="EMBL/GenBank/DDBJ databases">
        <title>Identification and distribution of gene clusters putatively required for synthesis of sphingolipid metabolism inhibitors in phylogenetically diverse species of the filamentous fungus Fusarium.</title>
        <authorList>
            <person name="Kim H.-S."/>
            <person name="Busman M."/>
            <person name="Brown D.W."/>
            <person name="Divon H."/>
            <person name="Uhlig S."/>
            <person name="Proctor R.H."/>
        </authorList>
    </citation>
    <scope>NUCLEOTIDE SEQUENCE [LARGE SCALE GENOMIC DNA]</scope>
    <source>
        <strain evidence="2 3">NRRL 20693</strain>
    </source>
</reference>
<evidence type="ECO:0000313" key="3">
    <source>
        <dbReference type="Proteomes" id="UP000567885"/>
    </source>
</evidence>
<dbReference type="OrthoDB" id="5038369at2759"/>
<evidence type="ECO:0000313" key="2">
    <source>
        <dbReference type="EMBL" id="KAF5678285.1"/>
    </source>
</evidence>
<organism evidence="2 3">
    <name type="scientific">Fusarium heterosporum</name>
    <dbReference type="NCBI Taxonomy" id="42747"/>
    <lineage>
        <taxon>Eukaryota</taxon>
        <taxon>Fungi</taxon>
        <taxon>Dikarya</taxon>
        <taxon>Ascomycota</taxon>
        <taxon>Pezizomycotina</taxon>
        <taxon>Sordariomycetes</taxon>
        <taxon>Hypocreomycetidae</taxon>
        <taxon>Hypocreales</taxon>
        <taxon>Nectriaceae</taxon>
        <taxon>Fusarium</taxon>
        <taxon>Fusarium heterosporum species complex</taxon>
    </lineage>
</organism>